<evidence type="ECO:0000256" key="8">
    <source>
        <dbReference type="ARBA" id="ARBA00023277"/>
    </source>
</evidence>
<evidence type="ECO:0000256" key="4">
    <source>
        <dbReference type="ARBA" id="ARBA00022777"/>
    </source>
</evidence>
<comment type="caution">
    <text evidence="9">Lacks conserved residue(s) required for the propagation of feature annotation.</text>
</comment>
<dbReference type="Proteomes" id="UP000004935">
    <property type="component" value="Unassembled WGS sequence"/>
</dbReference>
<dbReference type="AlphaFoldDB" id="B0MBM9"/>
<comment type="pathway">
    <text evidence="9">Carbohydrate metabolism; D-ribose degradation; D-ribose 5-phosphate from beta-D-ribopyranose: step 2/2.</text>
</comment>
<feature type="binding site" evidence="9">
    <location>
        <begin position="262"/>
        <end position="263"/>
    </location>
    <ligand>
        <name>ATP</name>
        <dbReference type="ChEBI" id="CHEBI:30616"/>
    </ligand>
</feature>
<evidence type="ECO:0000256" key="6">
    <source>
        <dbReference type="ARBA" id="ARBA00022842"/>
    </source>
</evidence>
<evidence type="ECO:0000313" key="12">
    <source>
        <dbReference type="Proteomes" id="UP000004935"/>
    </source>
</evidence>
<dbReference type="STRING" id="411490.ANACAC_01050"/>
<evidence type="ECO:0000256" key="2">
    <source>
        <dbReference type="ARBA" id="ARBA00022723"/>
    </source>
</evidence>
<reference evidence="11" key="2">
    <citation type="submission" date="2013-11" db="EMBL/GenBank/DDBJ databases">
        <title>Draft genome sequence of Anaerostipes caccae (DSM 14662).</title>
        <authorList>
            <person name="Sudarsanam P."/>
            <person name="Ley R."/>
            <person name="Guruge J."/>
            <person name="Turnbaugh P.J."/>
            <person name="Mahowald M."/>
            <person name="Liep D."/>
            <person name="Gordon J."/>
        </authorList>
    </citation>
    <scope>NUCLEOTIDE SEQUENCE</scope>
    <source>
        <strain evidence="11">DSM 14662</strain>
    </source>
</reference>
<sequence length="312" mass="34003">MSLRGRRWYNNPNKWAGGGFMKVLNYGSLNYDFVYQVDHITAAGETQASEQRETFCGGKGLNQSIALAKAGAKVFQAGTVGSDGQMLLDELNRYGVDTAFVRMIEGETGHAVIQVDRNAQNGILLFGGANIKQSKEEIDRTLDAFEEGDFLLIQNEINLLDDLIDSAFDRGMCIVCNPSPYNKALENCDFSKISVFMLNEVEGFQMTGKKEPGKILDVMAKQFPRAEVVLTLGEEGAVYQKGSVRVKQDCIPVKVVDTTAAGDTFTGYFIAGIIKGMRPADNLKRCAKASSIAVSRKGAAPSIPTKDEVDIV</sequence>
<gene>
    <name evidence="9" type="primary">rbsK</name>
    <name evidence="11" type="ORF">ANACAC_01050</name>
</gene>
<dbReference type="GO" id="GO:0005524">
    <property type="term" value="F:ATP binding"/>
    <property type="evidence" value="ECO:0007669"/>
    <property type="project" value="UniProtKB-UniRule"/>
</dbReference>
<feature type="binding site" evidence="9">
    <location>
        <position position="156"/>
    </location>
    <ligand>
        <name>substrate</name>
    </ligand>
</feature>
<feature type="binding site" evidence="9">
    <location>
        <position position="257"/>
    </location>
    <ligand>
        <name>K(+)</name>
        <dbReference type="ChEBI" id="CHEBI:29103"/>
    </ligand>
</feature>
<keyword evidence="5 9" id="KW-0067">ATP-binding</keyword>
<evidence type="ECO:0000259" key="10">
    <source>
        <dbReference type="Pfam" id="PF00294"/>
    </source>
</evidence>
<dbReference type="InterPro" id="IPR011611">
    <property type="entry name" value="PfkB_dom"/>
</dbReference>
<keyword evidence="6 9" id="KW-0460">Magnesium</keyword>
<keyword evidence="12" id="KW-1185">Reference proteome</keyword>
<feature type="binding site" evidence="9">
    <location>
        <position position="302"/>
    </location>
    <ligand>
        <name>K(+)</name>
        <dbReference type="ChEBI" id="CHEBI:29103"/>
    </ligand>
</feature>
<comment type="cofactor">
    <cofactor evidence="9">
        <name>Mg(2+)</name>
        <dbReference type="ChEBI" id="CHEBI:18420"/>
    </cofactor>
    <text evidence="9">Requires a divalent cation, most likely magnesium in vivo, as an electrophilic catalyst to aid phosphoryl group transfer. It is the chelate of the metal and the nucleotide that is the actual substrate.</text>
</comment>
<dbReference type="PRINTS" id="PR00990">
    <property type="entry name" value="RIBOKINASE"/>
</dbReference>
<dbReference type="UniPathway" id="UPA00916">
    <property type="reaction ID" value="UER00889"/>
</dbReference>
<keyword evidence="8 9" id="KW-0119">Carbohydrate metabolism</keyword>
<keyword evidence="4 9" id="KW-0418">Kinase</keyword>
<feature type="binding site" evidence="9">
    <location>
        <begin position="30"/>
        <end position="32"/>
    </location>
    <ligand>
        <name>substrate</name>
    </ligand>
</feature>
<dbReference type="GO" id="GO:0004747">
    <property type="term" value="F:ribokinase activity"/>
    <property type="evidence" value="ECO:0007669"/>
    <property type="project" value="UniProtKB-UniRule"/>
</dbReference>
<keyword evidence="3 9" id="KW-0547">Nucleotide-binding</keyword>
<comment type="subunit">
    <text evidence="9">Homodimer.</text>
</comment>
<name>B0MBM9_ANACD</name>
<dbReference type="HOGENOM" id="CLU_027634_2_1_9"/>
<organism evidence="11 12">
    <name type="scientific">Anaerostipes caccae (strain DSM 14662 / CCUG 47493 / JCM 13470 / NCIMB 13811 / L1-92)</name>
    <dbReference type="NCBI Taxonomy" id="411490"/>
    <lineage>
        <taxon>Bacteria</taxon>
        <taxon>Bacillati</taxon>
        <taxon>Bacillota</taxon>
        <taxon>Clostridia</taxon>
        <taxon>Lachnospirales</taxon>
        <taxon>Lachnospiraceae</taxon>
        <taxon>Anaerostipes</taxon>
    </lineage>
</organism>
<feature type="domain" description="Carbohydrate kinase PfkB" evidence="10">
    <location>
        <begin position="22"/>
        <end position="305"/>
    </location>
</feature>
<comment type="caution">
    <text evidence="11">The sequence shown here is derived from an EMBL/GenBank/DDBJ whole genome shotgun (WGS) entry which is preliminary data.</text>
</comment>
<keyword evidence="1 9" id="KW-0808">Transferase</keyword>
<keyword evidence="7 9" id="KW-0630">Potassium</keyword>
<dbReference type="InterPro" id="IPR002139">
    <property type="entry name" value="Ribo/fructo_kinase"/>
</dbReference>
<reference evidence="11" key="1">
    <citation type="submission" date="2007-11" db="EMBL/GenBank/DDBJ databases">
        <authorList>
            <person name="Fulton L."/>
            <person name="Clifton S."/>
            <person name="Fulton B."/>
            <person name="Xu J."/>
            <person name="Minx P."/>
            <person name="Pepin K.H."/>
            <person name="Johnson M."/>
            <person name="Thiruvilangam P."/>
            <person name="Bhonagiri V."/>
            <person name="Nash W.E."/>
            <person name="Mardis E.R."/>
            <person name="Wilson R.K."/>
        </authorList>
    </citation>
    <scope>NUCLEOTIDE SEQUENCE [LARGE SCALE GENOMIC DNA]</scope>
    <source>
        <strain evidence="11">DSM 14662</strain>
    </source>
</reference>
<comment type="function">
    <text evidence="9">Catalyzes the phosphorylation of ribose at O-5 in a reaction requiring ATP and magnesium. The resulting D-ribose-5-phosphate can then be used either for sythesis of nucleotides, histidine, and tryptophan, or as a component of the pentose phosphate pathway.</text>
</comment>
<proteinExistence type="inferred from homology"/>
<dbReference type="CDD" id="cd01174">
    <property type="entry name" value="ribokinase"/>
    <property type="match status" value="1"/>
</dbReference>
<dbReference type="eggNOG" id="COG0524">
    <property type="taxonomic scope" value="Bacteria"/>
</dbReference>
<comment type="subcellular location">
    <subcellularLocation>
        <location evidence="9">Cytoplasm</location>
    </subcellularLocation>
</comment>
<feature type="binding site" evidence="9">
    <location>
        <begin position="231"/>
        <end position="236"/>
    </location>
    <ligand>
        <name>ATP</name>
        <dbReference type="ChEBI" id="CHEBI:30616"/>
    </ligand>
</feature>
<evidence type="ECO:0000256" key="7">
    <source>
        <dbReference type="ARBA" id="ARBA00022958"/>
    </source>
</evidence>
<feature type="binding site" evidence="9">
    <location>
        <position position="199"/>
    </location>
    <ligand>
        <name>ATP</name>
        <dbReference type="ChEBI" id="CHEBI:30616"/>
    </ligand>
</feature>
<dbReference type="GO" id="GO:0019303">
    <property type="term" value="P:D-ribose catabolic process"/>
    <property type="evidence" value="ECO:0007669"/>
    <property type="project" value="UniProtKB-UniRule"/>
</dbReference>
<feature type="binding site" evidence="9">
    <location>
        <begin position="58"/>
        <end position="62"/>
    </location>
    <ligand>
        <name>substrate</name>
    </ligand>
</feature>
<dbReference type="EMBL" id="ABAX03000010">
    <property type="protein sequence ID" value="EDR98463.1"/>
    <property type="molecule type" value="Genomic_DNA"/>
</dbReference>
<feature type="binding site" evidence="9">
    <location>
        <position position="293"/>
    </location>
    <ligand>
        <name>K(+)</name>
        <dbReference type="ChEBI" id="CHEBI:29103"/>
    </ligand>
</feature>
<accession>B0MBM9</accession>
<feature type="binding site" evidence="9">
    <location>
        <position position="298"/>
    </location>
    <ligand>
        <name>K(+)</name>
        <dbReference type="ChEBI" id="CHEBI:29103"/>
    </ligand>
</feature>
<evidence type="ECO:0000313" key="11">
    <source>
        <dbReference type="EMBL" id="EDR98463.1"/>
    </source>
</evidence>
<dbReference type="PANTHER" id="PTHR10584">
    <property type="entry name" value="SUGAR KINASE"/>
    <property type="match status" value="1"/>
</dbReference>
<dbReference type="Pfam" id="PF00294">
    <property type="entry name" value="PfkB"/>
    <property type="match status" value="1"/>
</dbReference>
<dbReference type="InterPro" id="IPR029056">
    <property type="entry name" value="Ribokinase-like"/>
</dbReference>
<evidence type="ECO:0000256" key="1">
    <source>
        <dbReference type="ARBA" id="ARBA00022679"/>
    </source>
</evidence>
<dbReference type="GO" id="GO:0005737">
    <property type="term" value="C:cytoplasm"/>
    <property type="evidence" value="ECO:0007669"/>
    <property type="project" value="UniProtKB-SubCell"/>
</dbReference>
<feature type="binding site" evidence="9">
    <location>
        <position position="259"/>
    </location>
    <ligand>
        <name>K(+)</name>
        <dbReference type="ChEBI" id="CHEBI:29103"/>
    </ligand>
</feature>
<evidence type="ECO:0000256" key="9">
    <source>
        <dbReference type="HAMAP-Rule" id="MF_01987"/>
    </source>
</evidence>
<feature type="active site" description="Proton acceptor" evidence="9">
    <location>
        <position position="263"/>
    </location>
</feature>
<protein>
    <recommendedName>
        <fullName evidence="9">Ribokinase</fullName>
        <shortName evidence="9">RK</shortName>
        <ecNumber evidence="9">2.7.1.15</ecNumber>
    </recommendedName>
</protein>
<dbReference type="InterPro" id="IPR011877">
    <property type="entry name" value="Ribokinase"/>
</dbReference>
<dbReference type="Gene3D" id="3.40.1190.20">
    <property type="match status" value="1"/>
</dbReference>
<dbReference type="SUPFAM" id="SSF53613">
    <property type="entry name" value="Ribokinase-like"/>
    <property type="match status" value="1"/>
</dbReference>
<dbReference type="GO" id="GO:0046872">
    <property type="term" value="F:metal ion binding"/>
    <property type="evidence" value="ECO:0007669"/>
    <property type="project" value="UniProtKB-KW"/>
</dbReference>
<dbReference type="HAMAP" id="MF_01987">
    <property type="entry name" value="Ribokinase"/>
    <property type="match status" value="1"/>
</dbReference>
<evidence type="ECO:0000256" key="5">
    <source>
        <dbReference type="ARBA" id="ARBA00022840"/>
    </source>
</evidence>
<dbReference type="EC" id="2.7.1.15" evidence="9"/>
<comment type="activity regulation">
    <text evidence="9">Activated by a monovalent cation that binds near, but not in, the active site. The most likely occupant of the site in vivo is potassium. Ion binding induces a conformational change that may alter substrate affinity.</text>
</comment>
<feature type="binding site" evidence="9">
    <location>
        <position position="296"/>
    </location>
    <ligand>
        <name>K(+)</name>
        <dbReference type="ChEBI" id="CHEBI:29103"/>
    </ligand>
</feature>
<dbReference type="PANTHER" id="PTHR10584:SF166">
    <property type="entry name" value="RIBOKINASE"/>
    <property type="match status" value="1"/>
</dbReference>
<keyword evidence="2 9" id="KW-0479">Metal-binding</keyword>
<feature type="binding site" evidence="9">
    <location>
        <position position="263"/>
    </location>
    <ligand>
        <name>substrate</name>
    </ligand>
</feature>
<evidence type="ECO:0000256" key="3">
    <source>
        <dbReference type="ARBA" id="ARBA00022741"/>
    </source>
</evidence>
<keyword evidence="9" id="KW-0963">Cytoplasm</keyword>
<comment type="catalytic activity">
    <reaction evidence="9">
        <text>D-ribose + ATP = D-ribose 5-phosphate + ADP + H(+)</text>
        <dbReference type="Rhea" id="RHEA:13697"/>
        <dbReference type="ChEBI" id="CHEBI:15378"/>
        <dbReference type="ChEBI" id="CHEBI:30616"/>
        <dbReference type="ChEBI" id="CHEBI:47013"/>
        <dbReference type="ChEBI" id="CHEBI:78346"/>
        <dbReference type="ChEBI" id="CHEBI:456216"/>
        <dbReference type="EC" id="2.7.1.15"/>
    </reaction>
</comment>
<comment type="similarity">
    <text evidence="9">Belongs to the carbohydrate kinase PfkB family. Ribokinase subfamily.</text>
</comment>